<evidence type="ECO:0000256" key="1">
    <source>
        <dbReference type="SAM" id="MobiDB-lite"/>
    </source>
</evidence>
<comment type="caution">
    <text evidence="2">The sequence shown here is derived from an EMBL/GenBank/DDBJ whole genome shotgun (WGS) entry which is preliminary data.</text>
</comment>
<dbReference type="Proteomes" id="UP001159405">
    <property type="component" value="Unassembled WGS sequence"/>
</dbReference>
<organism evidence="2 3">
    <name type="scientific">Porites lobata</name>
    <dbReference type="NCBI Taxonomy" id="104759"/>
    <lineage>
        <taxon>Eukaryota</taxon>
        <taxon>Metazoa</taxon>
        <taxon>Cnidaria</taxon>
        <taxon>Anthozoa</taxon>
        <taxon>Hexacorallia</taxon>
        <taxon>Scleractinia</taxon>
        <taxon>Fungiina</taxon>
        <taxon>Poritidae</taxon>
        <taxon>Porites</taxon>
    </lineage>
</organism>
<keyword evidence="3" id="KW-1185">Reference proteome</keyword>
<reference evidence="2 3" key="1">
    <citation type="submission" date="2022-05" db="EMBL/GenBank/DDBJ databases">
        <authorList>
            <consortium name="Genoscope - CEA"/>
            <person name="William W."/>
        </authorList>
    </citation>
    <scope>NUCLEOTIDE SEQUENCE [LARGE SCALE GENOMIC DNA]</scope>
</reference>
<accession>A0ABN8N5R0</accession>
<proteinExistence type="predicted"/>
<feature type="non-terminal residue" evidence="2">
    <location>
        <position position="130"/>
    </location>
</feature>
<dbReference type="EMBL" id="CALNXK010000008">
    <property type="protein sequence ID" value="CAH3040864.1"/>
    <property type="molecule type" value="Genomic_DNA"/>
</dbReference>
<protein>
    <submittedName>
        <fullName evidence="2">Uncharacterized protein</fullName>
    </submittedName>
</protein>
<name>A0ABN8N5R0_9CNID</name>
<evidence type="ECO:0000313" key="2">
    <source>
        <dbReference type="EMBL" id="CAH3040864.1"/>
    </source>
</evidence>
<evidence type="ECO:0000313" key="3">
    <source>
        <dbReference type="Proteomes" id="UP001159405"/>
    </source>
</evidence>
<feature type="region of interest" description="Disordered" evidence="1">
    <location>
        <begin position="108"/>
        <end position="130"/>
    </location>
</feature>
<sequence>MTVYSSPYKAIRFSVRSVRLFSVFDSTFDLIPDSASKTVKAWYRQSFHSKPPYIPAYRPGDPGVFHSRFQLKVWSSLGLERFRSSEHGQAKQPDVALLCAAYYMDDDEDDNVDDDADYDEDCDDDDADVL</sequence>
<gene>
    <name evidence="2" type="ORF">PLOB_00045514</name>
</gene>